<feature type="disulfide bond" evidence="4">
    <location>
        <begin position="603"/>
        <end position="612"/>
    </location>
</feature>
<keyword evidence="3 4" id="KW-1015">Disulfide bond</keyword>
<accession>A0AA88GKN4</accession>
<feature type="domain" description="EGF-like" evidence="6">
    <location>
        <begin position="700"/>
        <end position="734"/>
    </location>
</feature>
<feature type="domain" description="EGF-like" evidence="6">
    <location>
        <begin position="581"/>
        <end position="613"/>
    </location>
</feature>
<evidence type="ECO:0000313" key="8">
    <source>
        <dbReference type="Proteomes" id="UP000816034"/>
    </source>
</evidence>
<comment type="caution">
    <text evidence="4">Lacks conserved residue(s) required for the propagation of feature annotation.</text>
</comment>
<dbReference type="PROSITE" id="PS50026">
    <property type="entry name" value="EGF_3"/>
    <property type="match status" value="3"/>
</dbReference>
<protein>
    <recommendedName>
        <fullName evidence="6">EGF-like domain-containing protein</fullName>
    </recommendedName>
</protein>
<reference evidence="7 8" key="1">
    <citation type="journal article" date="2018" name="BMC Genomics">
        <title>The genome of Naegleria lovaniensis, the basis for a comparative approach to unravel pathogenicity factors of the human pathogenic amoeba N. fowleri.</title>
        <authorList>
            <person name="Liechti N."/>
            <person name="Schurch N."/>
            <person name="Bruggmann R."/>
            <person name="Wittwer M."/>
        </authorList>
    </citation>
    <scope>NUCLEOTIDE SEQUENCE [LARGE SCALE GENOMIC DNA]</scope>
    <source>
        <strain evidence="7 8">ATCC 30569</strain>
    </source>
</reference>
<keyword evidence="2" id="KW-0677">Repeat</keyword>
<keyword evidence="1 4" id="KW-0245">EGF-like domain</keyword>
<evidence type="ECO:0000313" key="7">
    <source>
        <dbReference type="EMBL" id="KAG2378946.1"/>
    </source>
</evidence>
<dbReference type="PANTHER" id="PTHR11219:SF69">
    <property type="entry name" value="TENEURIN-A"/>
    <property type="match status" value="1"/>
</dbReference>
<proteinExistence type="predicted"/>
<dbReference type="EMBL" id="PYSW02000030">
    <property type="protein sequence ID" value="KAG2378946.1"/>
    <property type="molecule type" value="Genomic_DNA"/>
</dbReference>
<dbReference type="Gene3D" id="2.10.25.10">
    <property type="entry name" value="Laminin"/>
    <property type="match status" value="4"/>
</dbReference>
<feature type="disulfide bond" evidence="4">
    <location>
        <begin position="724"/>
        <end position="733"/>
    </location>
</feature>
<dbReference type="PROSITE" id="PS01186">
    <property type="entry name" value="EGF_2"/>
    <property type="match status" value="3"/>
</dbReference>
<evidence type="ECO:0000256" key="2">
    <source>
        <dbReference type="ARBA" id="ARBA00022737"/>
    </source>
</evidence>
<comment type="caution">
    <text evidence="7">The sequence shown here is derived from an EMBL/GenBank/DDBJ whole genome shotgun (WGS) entry which is preliminary data.</text>
</comment>
<keyword evidence="5" id="KW-0732">Signal</keyword>
<dbReference type="Pfam" id="PF25024">
    <property type="entry name" value="EGF_TEN"/>
    <property type="match status" value="1"/>
</dbReference>
<feature type="domain" description="EGF-like" evidence="6">
    <location>
        <begin position="539"/>
        <end position="573"/>
    </location>
</feature>
<keyword evidence="8" id="KW-1185">Reference proteome</keyword>
<feature type="signal peptide" evidence="5">
    <location>
        <begin position="1"/>
        <end position="27"/>
    </location>
</feature>
<dbReference type="RefSeq" id="XP_044546208.1">
    <property type="nucleotide sequence ID" value="XM_044697565.1"/>
</dbReference>
<dbReference type="Proteomes" id="UP000816034">
    <property type="component" value="Unassembled WGS sequence"/>
</dbReference>
<name>A0AA88GKN4_NAELO</name>
<feature type="chain" id="PRO_5041706850" description="EGF-like domain-containing protein" evidence="5">
    <location>
        <begin position="28"/>
        <end position="850"/>
    </location>
</feature>
<dbReference type="PANTHER" id="PTHR11219">
    <property type="entry name" value="TENEURIN AND N-ACETYLGLUCOSAMINE-1-PHOSPHODIESTER ALPHA-N-ACETYLGLUCOSAMINIDASE"/>
    <property type="match status" value="1"/>
</dbReference>
<organism evidence="7 8">
    <name type="scientific">Naegleria lovaniensis</name>
    <name type="common">Amoeba</name>
    <dbReference type="NCBI Taxonomy" id="51637"/>
    <lineage>
        <taxon>Eukaryota</taxon>
        <taxon>Discoba</taxon>
        <taxon>Heterolobosea</taxon>
        <taxon>Tetramitia</taxon>
        <taxon>Eutetramitia</taxon>
        <taxon>Vahlkampfiidae</taxon>
        <taxon>Naegleria</taxon>
    </lineage>
</organism>
<dbReference type="Gene3D" id="2.160.20.10">
    <property type="entry name" value="Single-stranded right-handed beta-helix, Pectin lyase-like"/>
    <property type="match status" value="1"/>
</dbReference>
<evidence type="ECO:0000259" key="6">
    <source>
        <dbReference type="PROSITE" id="PS50026"/>
    </source>
</evidence>
<dbReference type="PROSITE" id="PS00022">
    <property type="entry name" value="EGF_1"/>
    <property type="match status" value="4"/>
</dbReference>
<dbReference type="InterPro" id="IPR011050">
    <property type="entry name" value="Pectin_lyase_fold/virulence"/>
</dbReference>
<evidence type="ECO:0000256" key="5">
    <source>
        <dbReference type="SAM" id="SignalP"/>
    </source>
</evidence>
<dbReference type="InterPro" id="IPR000742">
    <property type="entry name" value="EGF"/>
</dbReference>
<evidence type="ECO:0000256" key="4">
    <source>
        <dbReference type="PROSITE-ProRule" id="PRU00076"/>
    </source>
</evidence>
<dbReference type="SUPFAM" id="SSF51126">
    <property type="entry name" value="Pectin lyase-like"/>
    <property type="match status" value="1"/>
</dbReference>
<feature type="disulfide bond" evidence="4">
    <location>
        <begin position="563"/>
        <end position="572"/>
    </location>
</feature>
<dbReference type="GeneID" id="68100038"/>
<sequence>MHKLSLLLVLSWLFLFQLLLHVNVVAATTFYMSPNGRDRNNGLSTTRPFQSFSKAFSTMSRGDSLILLDGVYSENAGTGVIVNPLNGGSSLSAQPLSGVNLTIPTMIRALNPGQVRIQGGLQIGTSTRKDTFITIQGITFEGDSVIENCDFCTVQQCGFYGSLWIGTNNHQMDNQYNLIEDCWVWGSQRRIFAGLFQSNYNVWRRVVIRGDGCGVPACATAPNVGFAVYQAHDNIIENVLVMDRILAPTDSSFADFAAASQSQDSNFFSGRNKWLGCMSIHSPDSGFYFEPDRTLDPTFVLRHCVSVNSNGTGFNMARNGSNLVLENLMAIRSQWDGVRVGPEDALLSGTVRNIVSFQSGRYGFNSKFEPSYVNVFGSGISNFQQTSGTLGVSTTDPTAAGALKYPVRIETNSFLDGAGFSGENIGADILQKYGDDGSRFGDLFVERQTVSLWPWPYEDRIKKEMCSNGTTRGFCSLGRQLDGVSSVTLTSYIWELLGNAIPNTIYPSCFGLTAPNPGVCSSHGLCVAQDNCVCNTYYYGPQCQFSNCANHGNFSNVTMTCNCFSGYTGMNCEIPICNNIPANDTSNVCSRHGTCVDMNACMCESGYQGSDCQIPLCYDILASNPTVCSGHGACIDYNQCVCVMPPNAYTGVECEIPICYNISATDPRVCSSHGACITPDQCSCASQFFGSQCEQTMCYGVSSTNTTKACSGNGQCVSFNNCQCREGFTGLQCETQTCFSKAANDSSVCHSHGRCVGPDQCQCDINWIGFDCSVFACIPVIDGTTLNQTLQCKNENDTGNIKQELQVQTLSNITQLDSKNVTFSTFQNILVSFPSNISSQIGNNQVTTIS</sequence>
<evidence type="ECO:0000256" key="3">
    <source>
        <dbReference type="ARBA" id="ARBA00023157"/>
    </source>
</evidence>
<gene>
    <name evidence="7" type="ORF">C9374_007584</name>
</gene>
<dbReference type="AlphaFoldDB" id="A0AA88GKN4"/>
<dbReference type="SMART" id="SM00181">
    <property type="entry name" value="EGF"/>
    <property type="match status" value="6"/>
</dbReference>
<dbReference type="InterPro" id="IPR051216">
    <property type="entry name" value="Teneurin"/>
</dbReference>
<evidence type="ECO:0000256" key="1">
    <source>
        <dbReference type="ARBA" id="ARBA00022536"/>
    </source>
</evidence>
<dbReference type="InterPro" id="IPR012334">
    <property type="entry name" value="Pectin_lyas_fold"/>
</dbReference>